<dbReference type="InterPro" id="IPR008972">
    <property type="entry name" value="Cupredoxin"/>
</dbReference>
<dbReference type="EMBL" id="BSOS01000067">
    <property type="protein sequence ID" value="GLR67643.1"/>
    <property type="molecule type" value="Genomic_DNA"/>
</dbReference>
<dbReference type="Pfam" id="PF00116">
    <property type="entry name" value="COX2"/>
    <property type="match status" value="1"/>
</dbReference>
<evidence type="ECO:0000259" key="19">
    <source>
        <dbReference type="PROSITE" id="PS50999"/>
    </source>
</evidence>
<keyword evidence="21" id="KW-1185">Reference proteome</keyword>
<evidence type="ECO:0000256" key="13">
    <source>
        <dbReference type="ARBA" id="ARBA00047816"/>
    </source>
</evidence>
<keyword evidence="8 14" id="KW-0249">Electron transport</keyword>
<evidence type="ECO:0000256" key="9">
    <source>
        <dbReference type="ARBA" id="ARBA00022989"/>
    </source>
</evidence>
<dbReference type="PROSITE" id="PS50999">
    <property type="entry name" value="COX2_TM"/>
    <property type="match status" value="1"/>
</dbReference>
<evidence type="ECO:0000256" key="6">
    <source>
        <dbReference type="ARBA" id="ARBA00022723"/>
    </source>
</evidence>
<dbReference type="EC" id="7.1.1.9" evidence="15"/>
<evidence type="ECO:0000256" key="4">
    <source>
        <dbReference type="ARBA" id="ARBA00022660"/>
    </source>
</evidence>
<dbReference type="Gene3D" id="1.10.287.90">
    <property type="match status" value="1"/>
</dbReference>
<keyword evidence="7" id="KW-1278">Translocase</keyword>
<keyword evidence="5 14" id="KW-0812">Transmembrane</keyword>
<accession>A0ABQ6A7P0</accession>
<gene>
    <name evidence="20" type="ORF">GCM10010909_23240</name>
</gene>
<evidence type="ECO:0000256" key="7">
    <source>
        <dbReference type="ARBA" id="ARBA00022967"/>
    </source>
</evidence>
<dbReference type="PRINTS" id="PR01166">
    <property type="entry name" value="CYCOXIDASEII"/>
</dbReference>
<dbReference type="InterPro" id="IPR011759">
    <property type="entry name" value="Cyt_c_oxidase_su2_TM_dom"/>
</dbReference>
<dbReference type="SUPFAM" id="SSF81464">
    <property type="entry name" value="Cytochrome c oxidase subunit II-like, transmembrane region"/>
    <property type="match status" value="1"/>
</dbReference>
<evidence type="ECO:0000256" key="16">
    <source>
        <dbReference type="SAM" id="Phobius"/>
    </source>
</evidence>
<evidence type="ECO:0000256" key="12">
    <source>
        <dbReference type="ARBA" id="ARBA00024688"/>
    </source>
</evidence>
<comment type="catalytic activity">
    <reaction evidence="13 15">
        <text>4 Fe(II)-[cytochrome c] + O2 + 8 H(+)(in) = 4 Fe(III)-[cytochrome c] + 2 H2O + 4 H(+)(out)</text>
        <dbReference type="Rhea" id="RHEA:11436"/>
        <dbReference type="Rhea" id="RHEA-COMP:10350"/>
        <dbReference type="Rhea" id="RHEA-COMP:14399"/>
        <dbReference type="ChEBI" id="CHEBI:15377"/>
        <dbReference type="ChEBI" id="CHEBI:15378"/>
        <dbReference type="ChEBI" id="CHEBI:15379"/>
        <dbReference type="ChEBI" id="CHEBI:29033"/>
        <dbReference type="ChEBI" id="CHEBI:29034"/>
        <dbReference type="EC" id="7.1.1.9"/>
    </reaction>
</comment>
<feature type="domain" description="Cytochrome oxidase subunit II transmembrane region profile" evidence="19">
    <location>
        <begin position="41"/>
        <end position="136"/>
    </location>
</feature>
<dbReference type="NCBIfam" id="TIGR02866">
    <property type="entry name" value="CoxB"/>
    <property type="match status" value="1"/>
</dbReference>
<dbReference type="Gene3D" id="2.60.40.420">
    <property type="entry name" value="Cupredoxins - blue copper proteins"/>
    <property type="match status" value="1"/>
</dbReference>
<sequence length="301" mass="33382">MKRCITSALGVAGLLALFGHAALAQATATDPTAAANAYVNAPHNWQMWFPTPGSPMQAQIDWLMKFVLWIMTGVVGFVGVLMVYVFIRFRAGRNKVPSTVTHNTLIEVIWIVVPTLLLAVIVIPSINLIYYEADDSNPYLTINVTGHQWYWEYNYAGVQGGLDYTSYMIPDNQIQPGEIRRLSVDHPMVVPAGEKIKFVITSADVLHAFYLPSLGMQRYAIPGTNLTQWTIIPKVGTYYGQCNQICGVNHDAMPIEIKAIPLADYLNWVKYAQTNYSMNTVPRSPLSSPLPVNELADASSN</sequence>
<dbReference type="Proteomes" id="UP001156641">
    <property type="component" value="Unassembled WGS sequence"/>
</dbReference>
<comment type="caution">
    <text evidence="20">The sequence shown here is derived from an EMBL/GenBank/DDBJ whole genome shotgun (WGS) entry which is preliminary data.</text>
</comment>
<dbReference type="PANTHER" id="PTHR22888">
    <property type="entry name" value="CYTOCHROME C OXIDASE, SUBUNIT II"/>
    <property type="match status" value="1"/>
</dbReference>
<keyword evidence="9 16" id="KW-1133">Transmembrane helix</keyword>
<evidence type="ECO:0000256" key="2">
    <source>
        <dbReference type="ARBA" id="ARBA00007866"/>
    </source>
</evidence>
<feature type="chain" id="PRO_5045557562" description="Cytochrome c oxidase subunit 2" evidence="17">
    <location>
        <begin position="25"/>
        <end position="301"/>
    </location>
</feature>
<proteinExistence type="inferred from homology"/>
<dbReference type="InterPro" id="IPR036257">
    <property type="entry name" value="Cyt_c_oxidase_su2_TM_sf"/>
</dbReference>
<feature type="transmembrane region" description="Helical" evidence="16">
    <location>
        <begin position="66"/>
        <end position="87"/>
    </location>
</feature>
<evidence type="ECO:0000256" key="17">
    <source>
        <dbReference type="SAM" id="SignalP"/>
    </source>
</evidence>
<comment type="cofactor">
    <cofactor evidence="15">
        <name>Cu cation</name>
        <dbReference type="ChEBI" id="CHEBI:23378"/>
    </cofactor>
    <text evidence="15">Binds a copper A center.</text>
</comment>
<evidence type="ECO:0000256" key="8">
    <source>
        <dbReference type="ARBA" id="ARBA00022982"/>
    </source>
</evidence>
<evidence type="ECO:0000256" key="15">
    <source>
        <dbReference type="RuleBase" id="RU004024"/>
    </source>
</evidence>
<keyword evidence="6 15" id="KW-0479">Metal-binding</keyword>
<organism evidence="20 21">
    <name type="scientific">Acidocella aquatica</name>
    <dbReference type="NCBI Taxonomy" id="1922313"/>
    <lineage>
        <taxon>Bacteria</taxon>
        <taxon>Pseudomonadati</taxon>
        <taxon>Pseudomonadota</taxon>
        <taxon>Alphaproteobacteria</taxon>
        <taxon>Acetobacterales</taxon>
        <taxon>Acidocellaceae</taxon>
        <taxon>Acidocella</taxon>
    </lineage>
</organism>
<keyword evidence="3 14" id="KW-0813">Transport</keyword>
<keyword evidence="17" id="KW-0732">Signal</keyword>
<dbReference type="PROSITE" id="PS00078">
    <property type="entry name" value="COX2"/>
    <property type="match status" value="1"/>
</dbReference>
<protein>
    <recommendedName>
        <fullName evidence="15">Cytochrome c oxidase subunit 2</fullName>
        <ecNumber evidence="15">7.1.1.9</ecNumber>
    </recommendedName>
</protein>
<feature type="domain" description="Cytochrome oxidase subunit II copper A binding" evidence="18">
    <location>
        <begin position="137"/>
        <end position="271"/>
    </location>
</feature>
<feature type="signal peptide" evidence="17">
    <location>
        <begin position="1"/>
        <end position="24"/>
    </location>
</feature>
<dbReference type="InterPro" id="IPR002429">
    <property type="entry name" value="CcO_II-like_C"/>
</dbReference>
<dbReference type="SUPFAM" id="SSF49503">
    <property type="entry name" value="Cupredoxins"/>
    <property type="match status" value="1"/>
</dbReference>
<comment type="similarity">
    <text evidence="2 14">Belongs to the cytochrome c oxidase subunit 2 family.</text>
</comment>
<dbReference type="RefSeq" id="WP_284258384.1">
    <property type="nucleotide sequence ID" value="NZ_BSOS01000067.1"/>
</dbReference>
<evidence type="ECO:0000313" key="20">
    <source>
        <dbReference type="EMBL" id="GLR67643.1"/>
    </source>
</evidence>
<evidence type="ECO:0000259" key="18">
    <source>
        <dbReference type="PROSITE" id="PS50857"/>
    </source>
</evidence>
<name>A0ABQ6A7P0_9PROT</name>
<dbReference type="InterPro" id="IPR014222">
    <property type="entry name" value="Cyt_c_oxidase_su2"/>
</dbReference>
<feature type="transmembrane region" description="Helical" evidence="16">
    <location>
        <begin position="108"/>
        <end position="131"/>
    </location>
</feature>
<dbReference type="InterPro" id="IPR045187">
    <property type="entry name" value="CcO_II"/>
</dbReference>
<evidence type="ECO:0000256" key="5">
    <source>
        <dbReference type="ARBA" id="ARBA00022692"/>
    </source>
</evidence>
<dbReference type="PANTHER" id="PTHR22888:SF9">
    <property type="entry name" value="CYTOCHROME C OXIDASE SUBUNIT 2"/>
    <property type="match status" value="1"/>
</dbReference>
<comment type="subcellular location">
    <subcellularLocation>
        <location evidence="14">Cell membrane</location>
        <topology evidence="14">Multi-pass membrane protein</topology>
    </subcellularLocation>
    <subcellularLocation>
        <location evidence="1">Membrane</location>
        <topology evidence="1">Multi-pass membrane protein</topology>
    </subcellularLocation>
</comment>
<keyword evidence="10 15" id="KW-0186">Copper</keyword>
<dbReference type="PROSITE" id="PS50857">
    <property type="entry name" value="COX2_CUA"/>
    <property type="match status" value="1"/>
</dbReference>
<evidence type="ECO:0000313" key="21">
    <source>
        <dbReference type="Proteomes" id="UP001156641"/>
    </source>
</evidence>
<keyword evidence="4 14" id="KW-0679">Respiratory chain</keyword>
<comment type="function">
    <text evidence="12 15">Subunits I and II form the functional core of the enzyme complex. Electrons originating in cytochrome c are transferred via heme a and Cu(A) to the binuclear center formed by heme a3 and Cu(B).</text>
</comment>
<evidence type="ECO:0000256" key="11">
    <source>
        <dbReference type="ARBA" id="ARBA00023136"/>
    </source>
</evidence>
<reference evidence="21" key="1">
    <citation type="journal article" date="2019" name="Int. J. Syst. Evol. Microbiol.">
        <title>The Global Catalogue of Microorganisms (GCM) 10K type strain sequencing project: providing services to taxonomists for standard genome sequencing and annotation.</title>
        <authorList>
            <consortium name="The Broad Institute Genomics Platform"/>
            <consortium name="The Broad Institute Genome Sequencing Center for Infectious Disease"/>
            <person name="Wu L."/>
            <person name="Ma J."/>
        </authorList>
    </citation>
    <scope>NUCLEOTIDE SEQUENCE [LARGE SCALE GENOMIC DNA]</scope>
    <source>
        <strain evidence="21">NBRC 112502</strain>
    </source>
</reference>
<dbReference type="InterPro" id="IPR001505">
    <property type="entry name" value="Copper_CuA"/>
</dbReference>
<evidence type="ECO:0000256" key="1">
    <source>
        <dbReference type="ARBA" id="ARBA00004141"/>
    </source>
</evidence>
<evidence type="ECO:0000256" key="3">
    <source>
        <dbReference type="ARBA" id="ARBA00022448"/>
    </source>
</evidence>
<dbReference type="Pfam" id="PF02790">
    <property type="entry name" value="COX2_TM"/>
    <property type="match status" value="1"/>
</dbReference>
<evidence type="ECO:0000256" key="10">
    <source>
        <dbReference type="ARBA" id="ARBA00023008"/>
    </source>
</evidence>
<evidence type="ECO:0000256" key="14">
    <source>
        <dbReference type="RuleBase" id="RU000456"/>
    </source>
</evidence>
<keyword evidence="11 16" id="KW-0472">Membrane</keyword>